<evidence type="ECO:0000256" key="4">
    <source>
        <dbReference type="ARBA" id="ARBA00023315"/>
    </source>
</evidence>
<name>A0A2V2LPI1_9RHOB</name>
<dbReference type="FunFam" id="3.30.70.250:FF:000001">
    <property type="entry name" value="Malonyl CoA-acyl carrier protein transacylase"/>
    <property type="match status" value="1"/>
</dbReference>
<evidence type="ECO:0000256" key="7">
    <source>
        <dbReference type="PIRSR" id="PIRSR000446-1"/>
    </source>
</evidence>
<organism evidence="9 10">
    <name type="scientific">Meridianimarinicoccus roseus</name>
    <dbReference type="NCBI Taxonomy" id="2072018"/>
    <lineage>
        <taxon>Bacteria</taxon>
        <taxon>Pseudomonadati</taxon>
        <taxon>Pseudomonadota</taxon>
        <taxon>Alphaproteobacteria</taxon>
        <taxon>Rhodobacterales</taxon>
        <taxon>Paracoccaceae</taxon>
        <taxon>Meridianimarinicoccus</taxon>
    </lineage>
</organism>
<dbReference type="GO" id="GO:0004314">
    <property type="term" value="F:[acyl-carrier-protein] S-malonyltransferase activity"/>
    <property type="evidence" value="ECO:0007669"/>
    <property type="project" value="UniProtKB-EC"/>
</dbReference>
<keyword evidence="10" id="KW-1185">Reference proteome</keyword>
<evidence type="ECO:0000313" key="9">
    <source>
        <dbReference type="EMBL" id="PWR03553.1"/>
    </source>
</evidence>
<dbReference type="SUPFAM" id="SSF52151">
    <property type="entry name" value="FabD/lysophospholipase-like"/>
    <property type="match status" value="1"/>
</dbReference>
<evidence type="ECO:0000256" key="6">
    <source>
        <dbReference type="PIRNR" id="PIRNR000446"/>
    </source>
</evidence>
<dbReference type="InterPro" id="IPR016036">
    <property type="entry name" value="Malonyl_transacylase_ACP-bd"/>
</dbReference>
<dbReference type="PIRSF" id="PIRSF000446">
    <property type="entry name" value="Mct"/>
    <property type="match status" value="1"/>
</dbReference>
<dbReference type="GO" id="GO:0005829">
    <property type="term" value="C:cytosol"/>
    <property type="evidence" value="ECO:0007669"/>
    <property type="project" value="TreeGrafter"/>
</dbReference>
<evidence type="ECO:0000256" key="2">
    <source>
        <dbReference type="ARBA" id="ARBA00018953"/>
    </source>
</evidence>
<feature type="active site" evidence="7">
    <location>
        <position position="202"/>
    </location>
</feature>
<dbReference type="AlphaFoldDB" id="A0A2V2LPI1"/>
<evidence type="ECO:0000256" key="5">
    <source>
        <dbReference type="ARBA" id="ARBA00048462"/>
    </source>
</evidence>
<comment type="caution">
    <text evidence="9">The sequence shown here is derived from an EMBL/GenBank/DDBJ whole genome shotgun (WGS) entry which is preliminary data.</text>
</comment>
<dbReference type="EMBL" id="QGKU01000026">
    <property type="protein sequence ID" value="PWR03553.1"/>
    <property type="molecule type" value="Genomic_DNA"/>
</dbReference>
<dbReference type="Gene3D" id="3.40.366.10">
    <property type="entry name" value="Malonyl-Coenzyme A Acyl Carrier Protein, domain 2"/>
    <property type="match status" value="1"/>
</dbReference>
<accession>A0A2V2LPI1</accession>
<comment type="catalytic activity">
    <reaction evidence="5 6">
        <text>holo-[ACP] + malonyl-CoA = malonyl-[ACP] + CoA</text>
        <dbReference type="Rhea" id="RHEA:41792"/>
        <dbReference type="Rhea" id="RHEA-COMP:9623"/>
        <dbReference type="Rhea" id="RHEA-COMP:9685"/>
        <dbReference type="ChEBI" id="CHEBI:57287"/>
        <dbReference type="ChEBI" id="CHEBI:57384"/>
        <dbReference type="ChEBI" id="CHEBI:64479"/>
        <dbReference type="ChEBI" id="CHEBI:78449"/>
        <dbReference type="EC" id="2.3.1.39"/>
    </reaction>
</comment>
<dbReference type="InterPro" id="IPR004410">
    <property type="entry name" value="Malonyl_CoA-ACP_transAc_FabD"/>
</dbReference>
<dbReference type="InterPro" id="IPR001227">
    <property type="entry name" value="Ac_transferase_dom_sf"/>
</dbReference>
<dbReference type="PANTHER" id="PTHR42681:SF1">
    <property type="entry name" value="MALONYL-COA-ACYL CARRIER PROTEIN TRANSACYLASE, MITOCHONDRIAL"/>
    <property type="match status" value="1"/>
</dbReference>
<evidence type="ECO:0000313" key="10">
    <source>
        <dbReference type="Proteomes" id="UP000245680"/>
    </source>
</evidence>
<dbReference type="PANTHER" id="PTHR42681">
    <property type="entry name" value="MALONYL-COA-ACYL CARRIER PROTEIN TRANSACYLASE, MITOCHONDRIAL"/>
    <property type="match status" value="1"/>
</dbReference>
<dbReference type="NCBIfam" id="TIGR00128">
    <property type="entry name" value="fabD"/>
    <property type="match status" value="1"/>
</dbReference>
<feature type="domain" description="Malonyl-CoA:ACP transacylase (MAT)" evidence="8">
    <location>
        <begin position="6"/>
        <end position="312"/>
    </location>
</feature>
<dbReference type="EC" id="2.3.1.39" evidence="1 6"/>
<reference evidence="9 10" key="1">
    <citation type="submission" date="2018-05" db="EMBL/GenBank/DDBJ databases">
        <title>Rhodobacteraceae gen. nov., sp. nov. isolated from sea water.</title>
        <authorList>
            <person name="Ren Y."/>
        </authorList>
    </citation>
    <scope>NUCLEOTIDE SEQUENCE [LARGE SCALE GENOMIC DNA]</scope>
    <source>
        <strain evidence="9 10">TG-679</strain>
    </source>
</reference>
<dbReference type="Pfam" id="PF00698">
    <property type="entry name" value="Acyl_transf_1"/>
    <property type="match status" value="1"/>
</dbReference>
<evidence type="ECO:0000259" key="8">
    <source>
        <dbReference type="SMART" id="SM00827"/>
    </source>
</evidence>
<dbReference type="Proteomes" id="UP000245680">
    <property type="component" value="Unassembled WGS sequence"/>
</dbReference>
<comment type="similarity">
    <text evidence="6">Belongs to the fabD family.</text>
</comment>
<proteinExistence type="inferred from homology"/>
<dbReference type="OrthoDB" id="9808564at2"/>
<dbReference type="InterPro" id="IPR050858">
    <property type="entry name" value="Mal-CoA-ACP_Trans/PKS_FabD"/>
</dbReference>
<sequence length="314" mass="31814">MTRAFVFPGQGAQTIGMGKALAEAYPAARAVFDEVNEALGEDLSALIWDGDIETLTLTANAQPALMACSLAAVRALESEGVAVSDGVFVAGHSLGEYSALAAAGALSVPDTARLLRLRGEAMQGAVPVGVGAMAAILGLDLAAVTAIAAEAAQGQVCQAANDNDPAQVVVSGHLEAVERAAALARERGAKRALMLPVSAPFHCALMQPAADAMGDALADVAIAAPSVPLVANVTAEAVSDPDTIRALLVRQITGAVRWRESVQYMAAQGTAEIWELGAGKALTGMVRRIDRGIACTNIATPADIAAALAAAAQE</sequence>
<dbReference type="SUPFAM" id="SSF55048">
    <property type="entry name" value="Probable ACP-binding domain of malonyl-CoA ACP transacylase"/>
    <property type="match status" value="1"/>
</dbReference>
<evidence type="ECO:0000256" key="1">
    <source>
        <dbReference type="ARBA" id="ARBA00013258"/>
    </source>
</evidence>
<dbReference type="InterPro" id="IPR016035">
    <property type="entry name" value="Acyl_Trfase/lysoPLipase"/>
</dbReference>
<dbReference type="InterPro" id="IPR024925">
    <property type="entry name" value="Malonyl_CoA-ACP_transAc"/>
</dbReference>
<dbReference type="RefSeq" id="WP_109810954.1">
    <property type="nucleotide sequence ID" value="NZ_QGKU01000026.1"/>
</dbReference>
<feature type="active site" evidence="7">
    <location>
        <position position="93"/>
    </location>
</feature>
<evidence type="ECO:0000256" key="3">
    <source>
        <dbReference type="ARBA" id="ARBA00022679"/>
    </source>
</evidence>
<gene>
    <name evidence="9" type="primary">fabD</name>
    <name evidence="9" type="ORF">DKT77_05890</name>
</gene>
<dbReference type="Gene3D" id="3.30.70.250">
    <property type="entry name" value="Malonyl-CoA ACP transacylase, ACP-binding"/>
    <property type="match status" value="1"/>
</dbReference>
<dbReference type="InterPro" id="IPR014043">
    <property type="entry name" value="Acyl_transferase_dom"/>
</dbReference>
<dbReference type="GO" id="GO:0006633">
    <property type="term" value="P:fatty acid biosynthetic process"/>
    <property type="evidence" value="ECO:0007669"/>
    <property type="project" value="TreeGrafter"/>
</dbReference>
<protein>
    <recommendedName>
        <fullName evidence="2 6">Malonyl CoA-acyl carrier protein transacylase</fullName>
        <ecNumber evidence="1 6">2.3.1.39</ecNumber>
    </recommendedName>
</protein>
<dbReference type="SMART" id="SM00827">
    <property type="entry name" value="PKS_AT"/>
    <property type="match status" value="1"/>
</dbReference>
<keyword evidence="3 6" id="KW-0808">Transferase</keyword>
<keyword evidence="4 6" id="KW-0012">Acyltransferase</keyword>